<feature type="chain" id="PRO_5020289472" description="DUF4252 domain-containing protein" evidence="1">
    <location>
        <begin position="22"/>
        <end position="178"/>
    </location>
</feature>
<dbReference type="OrthoDB" id="1143555at2"/>
<sequence>MKALKLSLVLLLIATCISCNNKQSLQEYYIDSKENDKFIMVDLPTSLIAPKSENLSEDQQRIIASVKKVNLLAYAMKDTSFYNSETNKVNGILNADNYDELMKLGTPEQRMRVFIKGDEDAIDEVVVFAQDNNKGFLLARVLGDNMNVADMVRFAETMDTSSAALNTGGFEGIMDVFK</sequence>
<comment type="caution">
    <text evidence="2">The sequence shown here is derived from an EMBL/GenBank/DDBJ whole genome shotgun (WGS) entry which is preliminary data.</text>
</comment>
<reference evidence="2 3" key="1">
    <citation type="submission" date="2018-07" db="EMBL/GenBank/DDBJ databases">
        <title>Leeuwenhoekiella genomics.</title>
        <authorList>
            <person name="Tahon G."/>
            <person name="Willems A."/>
        </authorList>
    </citation>
    <scope>NUCLEOTIDE SEQUENCE [LARGE SCALE GENOMIC DNA]</scope>
    <source>
        <strain evidence="2 3">R-50232</strain>
    </source>
</reference>
<keyword evidence="3" id="KW-1185">Reference proteome</keyword>
<name>A0A4Q0NX26_9FLAO</name>
<keyword evidence="1" id="KW-0732">Signal</keyword>
<protein>
    <recommendedName>
        <fullName evidence="4">DUF4252 domain-containing protein</fullName>
    </recommendedName>
</protein>
<accession>A0A4Q0NX26</accession>
<evidence type="ECO:0000313" key="3">
    <source>
        <dbReference type="Proteomes" id="UP000289821"/>
    </source>
</evidence>
<dbReference type="AlphaFoldDB" id="A0A4Q0NX26"/>
<feature type="signal peptide" evidence="1">
    <location>
        <begin position="1"/>
        <end position="21"/>
    </location>
</feature>
<dbReference type="Proteomes" id="UP000289821">
    <property type="component" value="Unassembled WGS sequence"/>
</dbReference>
<dbReference type="Pfam" id="PF14060">
    <property type="entry name" value="DUF4252"/>
    <property type="match status" value="1"/>
</dbReference>
<dbReference type="InterPro" id="IPR025348">
    <property type="entry name" value="DUF4252"/>
</dbReference>
<gene>
    <name evidence="2" type="ORF">DSM04_103526</name>
</gene>
<evidence type="ECO:0000313" key="2">
    <source>
        <dbReference type="EMBL" id="RXG15637.1"/>
    </source>
</evidence>
<dbReference type="RefSeq" id="WP_128761196.1">
    <property type="nucleotide sequence ID" value="NZ_QOVI01000003.1"/>
</dbReference>
<evidence type="ECO:0000256" key="1">
    <source>
        <dbReference type="SAM" id="SignalP"/>
    </source>
</evidence>
<proteinExistence type="predicted"/>
<dbReference type="EMBL" id="QOVI01000003">
    <property type="protein sequence ID" value="RXG15637.1"/>
    <property type="molecule type" value="Genomic_DNA"/>
</dbReference>
<organism evidence="2 3">
    <name type="scientific">Leeuwenhoekiella aestuarii</name>
    <dbReference type="NCBI Taxonomy" id="2249426"/>
    <lineage>
        <taxon>Bacteria</taxon>
        <taxon>Pseudomonadati</taxon>
        <taxon>Bacteroidota</taxon>
        <taxon>Flavobacteriia</taxon>
        <taxon>Flavobacteriales</taxon>
        <taxon>Flavobacteriaceae</taxon>
        <taxon>Leeuwenhoekiella</taxon>
    </lineage>
</organism>
<evidence type="ECO:0008006" key="4">
    <source>
        <dbReference type="Google" id="ProtNLM"/>
    </source>
</evidence>